<accession>A0AA86V294</accession>
<gene>
    <name evidence="2" type="ORF">HINF_LOCUS35194</name>
    <name evidence="1" type="ORF">HINF_LOCUS65549</name>
</gene>
<reference evidence="2 3" key="2">
    <citation type="submission" date="2024-07" db="EMBL/GenBank/DDBJ databases">
        <authorList>
            <person name="Akdeniz Z."/>
        </authorList>
    </citation>
    <scope>NUCLEOTIDE SEQUENCE [LARGE SCALE GENOMIC DNA]</scope>
</reference>
<reference evidence="1" key="1">
    <citation type="submission" date="2023-06" db="EMBL/GenBank/DDBJ databases">
        <authorList>
            <person name="Kurt Z."/>
        </authorList>
    </citation>
    <scope>NUCLEOTIDE SEQUENCE</scope>
</reference>
<name>A0AA86V294_9EUKA</name>
<evidence type="ECO:0000313" key="1">
    <source>
        <dbReference type="EMBL" id="CAI9977904.1"/>
    </source>
</evidence>
<dbReference type="AlphaFoldDB" id="A0AA86V294"/>
<sequence length="158" mass="18581">MKKSRQQVIDICWEIASSQPFSSNNYFNVDYSMYKCVPSYICIYNFGEQMNQPCRDQIHHRNSPHTASQIAFPHAQLRYLKLITRASTLAIINIILRQQILYHYFKNQLKRSVFYFECFANTNESISSVIRDPNSHNPRGAVQRIQYIINSMVTPRIP</sequence>
<keyword evidence="3" id="KW-1185">Reference proteome</keyword>
<evidence type="ECO:0000313" key="3">
    <source>
        <dbReference type="Proteomes" id="UP001642409"/>
    </source>
</evidence>
<dbReference type="EMBL" id="CATOUU010001180">
    <property type="protein sequence ID" value="CAI9977904.1"/>
    <property type="molecule type" value="Genomic_DNA"/>
</dbReference>
<protein>
    <submittedName>
        <fullName evidence="2">Hypothetical_protein</fullName>
    </submittedName>
</protein>
<dbReference type="Proteomes" id="UP001642409">
    <property type="component" value="Unassembled WGS sequence"/>
</dbReference>
<proteinExistence type="predicted"/>
<evidence type="ECO:0000313" key="2">
    <source>
        <dbReference type="EMBL" id="CAL6033900.1"/>
    </source>
</evidence>
<dbReference type="EMBL" id="CAXDID020000126">
    <property type="protein sequence ID" value="CAL6033900.1"/>
    <property type="molecule type" value="Genomic_DNA"/>
</dbReference>
<organism evidence="1">
    <name type="scientific">Hexamita inflata</name>
    <dbReference type="NCBI Taxonomy" id="28002"/>
    <lineage>
        <taxon>Eukaryota</taxon>
        <taxon>Metamonada</taxon>
        <taxon>Diplomonadida</taxon>
        <taxon>Hexamitidae</taxon>
        <taxon>Hexamitinae</taxon>
        <taxon>Hexamita</taxon>
    </lineage>
</organism>
<comment type="caution">
    <text evidence="1">The sequence shown here is derived from an EMBL/GenBank/DDBJ whole genome shotgun (WGS) entry which is preliminary data.</text>
</comment>